<feature type="transmembrane region" description="Helical" evidence="1">
    <location>
        <begin position="118"/>
        <end position="139"/>
    </location>
</feature>
<name>A0A1M6EUD9_9FLAO</name>
<organism evidence="2 3">
    <name type="scientific">Flavobacterium haoranii</name>
    <dbReference type="NCBI Taxonomy" id="683124"/>
    <lineage>
        <taxon>Bacteria</taxon>
        <taxon>Pseudomonadati</taxon>
        <taxon>Bacteroidota</taxon>
        <taxon>Flavobacteriia</taxon>
        <taxon>Flavobacteriales</taxon>
        <taxon>Flavobacteriaceae</taxon>
        <taxon>Flavobacterium</taxon>
    </lineage>
</organism>
<reference evidence="2 3" key="1">
    <citation type="submission" date="2016-11" db="EMBL/GenBank/DDBJ databases">
        <authorList>
            <person name="Jaros S."/>
            <person name="Januszkiewicz K."/>
            <person name="Wedrychowicz H."/>
        </authorList>
    </citation>
    <scope>NUCLEOTIDE SEQUENCE [LARGE SCALE GENOMIC DNA]</scope>
    <source>
        <strain evidence="2 3">DSM 22807</strain>
    </source>
</reference>
<accession>A0A1M6EUD9</accession>
<keyword evidence="1" id="KW-0472">Membrane</keyword>
<dbReference type="AlphaFoldDB" id="A0A1M6EUD9"/>
<evidence type="ECO:0000256" key="1">
    <source>
        <dbReference type="SAM" id="Phobius"/>
    </source>
</evidence>
<gene>
    <name evidence="2" type="ORF">SAMN05444337_1041</name>
</gene>
<protein>
    <submittedName>
        <fullName evidence="2">Uncharacterized protein</fullName>
    </submittedName>
</protein>
<keyword evidence="1" id="KW-1133">Transmembrane helix</keyword>
<dbReference type="OrthoDB" id="1345503at2"/>
<keyword evidence="1" id="KW-0812">Transmembrane</keyword>
<dbReference type="RefSeq" id="WP_072782445.1">
    <property type="nucleotide sequence ID" value="NZ_CP045292.1"/>
</dbReference>
<keyword evidence="3" id="KW-1185">Reference proteome</keyword>
<dbReference type="EMBL" id="FQZH01000001">
    <property type="protein sequence ID" value="SHI89105.1"/>
    <property type="molecule type" value="Genomic_DNA"/>
</dbReference>
<feature type="transmembrane region" description="Helical" evidence="1">
    <location>
        <begin position="175"/>
        <end position="195"/>
    </location>
</feature>
<evidence type="ECO:0000313" key="3">
    <source>
        <dbReference type="Proteomes" id="UP000184232"/>
    </source>
</evidence>
<dbReference type="STRING" id="683124.SAMN05444337_1041"/>
<dbReference type="Proteomes" id="UP000184232">
    <property type="component" value="Unassembled WGS sequence"/>
</dbReference>
<feature type="transmembrane region" description="Helical" evidence="1">
    <location>
        <begin position="151"/>
        <end position="169"/>
    </location>
</feature>
<feature type="transmembrane region" description="Helical" evidence="1">
    <location>
        <begin position="83"/>
        <end position="103"/>
    </location>
</feature>
<proteinExistence type="predicted"/>
<evidence type="ECO:0000313" key="2">
    <source>
        <dbReference type="EMBL" id="SHI89105.1"/>
    </source>
</evidence>
<sequence length="209" mass="24700">MQLSKENIKFIDNYLKNSEVIYYDIRMEMLDHVATAVEQKMEAENLDFYDAFKSYMVLNKKGILKGNKDGTNVSYSWSVIKSFLIFITKPYMLILLLLLVILFKKVEVADYLNESFTINNLFLVSILSIALFQLFYFYIYLKERFFVIEKVGGVLALLYYAQIFFFNGFDKEAPSSIVVAIFFYLLFAYIIYFINEILKFNKKNKLLLQ</sequence>